<accession>A0A0A2M6C0</accession>
<evidence type="ECO:0000313" key="3">
    <source>
        <dbReference type="EMBL" id="KGO88172.1"/>
    </source>
</evidence>
<evidence type="ECO:0000313" key="4">
    <source>
        <dbReference type="Proteomes" id="UP000030152"/>
    </source>
</evidence>
<reference evidence="3 4" key="1">
    <citation type="submission" date="2013-09" db="EMBL/GenBank/DDBJ databases">
        <authorList>
            <person name="Zeng Z."/>
            <person name="Chen C."/>
        </authorList>
    </citation>
    <scope>NUCLEOTIDE SEQUENCE [LARGE SCALE GENOMIC DNA]</scope>
    <source>
        <strain evidence="3 4">WB 3.3-2</strain>
    </source>
</reference>
<dbReference type="STRING" id="1121895.GCA_000378485_01026"/>
<dbReference type="Pfam" id="PF03364">
    <property type="entry name" value="Polyketide_cyc"/>
    <property type="match status" value="1"/>
</dbReference>
<comment type="caution">
    <text evidence="3">The sequence shown here is derived from an EMBL/GenBank/DDBJ whole genome shotgun (WGS) entry which is preliminary data.</text>
</comment>
<dbReference type="AlphaFoldDB" id="A0A0A2M6C0"/>
<dbReference type="InterPro" id="IPR023393">
    <property type="entry name" value="START-like_dom_sf"/>
</dbReference>
<dbReference type="PANTHER" id="PTHR33824">
    <property type="entry name" value="POLYKETIDE CYCLASE/DEHYDRASE AND LIPID TRANSPORT SUPERFAMILY PROTEIN"/>
    <property type="match status" value="1"/>
</dbReference>
<proteinExistence type="inferred from homology"/>
<dbReference type="EMBL" id="JRLX01000002">
    <property type="protein sequence ID" value="KGO88172.1"/>
    <property type="molecule type" value="Genomic_DNA"/>
</dbReference>
<dbReference type="Proteomes" id="UP000030152">
    <property type="component" value="Unassembled WGS sequence"/>
</dbReference>
<dbReference type="Gene3D" id="3.30.530.20">
    <property type="match status" value="1"/>
</dbReference>
<dbReference type="InterPro" id="IPR005031">
    <property type="entry name" value="COQ10_START"/>
</dbReference>
<feature type="domain" description="Coenzyme Q-binding protein COQ10 START" evidence="2">
    <location>
        <begin position="81"/>
        <end position="192"/>
    </location>
</feature>
<evidence type="ECO:0000259" key="2">
    <source>
        <dbReference type="Pfam" id="PF03364"/>
    </source>
</evidence>
<dbReference type="SUPFAM" id="SSF55961">
    <property type="entry name" value="Bet v1-like"/>
    <property type="match status" value="1"/>
</dbReference>
<organism evidence="3 4">
    <name type="scientific">Flavobacterium rivuli WB 3.3-2 = DSM 21788</name>
    <dbReference type="NCBI Taxonomy" id="1121895"/>
    <lineage>
        <taxon>Bacteria</taxon>
        <taxon>Pseudomonadati</taxon>
        <taxon>Bacteroidota</taxon>
        <taxon>Flavobacteriia</taxon>
        <taxon>Flavobacteriales</taxon>
        <taxon>Flavobacteriaceae</taxon>
        <taxon>Flavobacterium</taxon>
    </lineage>
</organism>
<dbReference type="eggNOG" id="COG5637">
    <property type="taxonomic scope" value="Bacteria"/>
</dbReference>
<sequence length="229" mass="25705">MAKNEKAISDIERAVSIIGGAYLIYDAFKKEKKSMLEIAAAGFMIYRGVKGFLESRGVQKVLEKPQHPKDANINIHARLIINRPVNEVYNFWRHLGNLPLFMKHLEGVTVLSDTLSEWTIKVPGVGSTLSWKAEIVGEEVNRYIGWRSLAGSSVRNAGKIEFKDAGELGTLVHVVFSYHPPLGGAVEEVARFINPVFEKIVRNDIMGFKRYMETGTPQKLQQETVAIYT</sequence>
<dbReference type="CDD" id="cd07817">
    <property type="entry name" value="SRPBCC_8"/>
    <property type="match status" value="1"/>
</dbReference>
<dbReference type="InterPro" id="IPR047137">
    <property type="entry name" value="ORF3"/>
</dbReference>
<comment type="similarity">
    <text evidence="1">Belongs to the ribosome association toxin RatA family.</text>
</comment>
<gene>
    <name evidence="3" type="ORF">Q765_03780</name>
</gene>
<protein>
    <recommendedName>
        <fullName evidence="2">Coenzyme Q-binding protein COQ10 START domain-containing protein</fullName>
    </recommendedName>
</protein>
<name>A0A0A2M6C0_9FLAO</name>
<dbReference type="PANTHER" id="PTHR33824:SF7">
    <property type="entry name" value="POLYKETIDE CYCLASE_DEHYDRASE AND LIPID TRANSPORT SUPERFAMILY PROTEIN"/>
    <property type="match status" value="1"/>
</dbReference>
<evidence type="ECO:0000256" key="1">
    <source>
        <dbReference type="ARBA" id="ARBA00008918"/>
    </source>
</evidence>
<keyword evidence="4" id="KW-1185">Reference proteome</keyword>